<dbReference type="RefSeq" id="WP_247343866.1">
    <property type="nucleotide sequence ID" value="NZ_CP095550.1"/>
</dbReference>
<reference evidence="2" key="1">
    <citation type="journal article" date="2019" name="Int. J. Syst. Evol. Microbiol.">
        <title>The Global Catalogue of Microorganisms (GCM) 10K type strain sequencing project: providing services to taxonomists for standard genome sequencing and annotation.</title>
        <authorList>
            <consortium name="The Broad Institute Genomics Platform"/>
            <consortium name="The Broad Institute Genome Sequencing Center for Infectious Disease"/>
            <person name="Wu L."/>
            <person name="Ma J."/>
        </authorList>
    </citation>
    <scope>NUCLEOTIDE SEQUENCE [LARGE SCALE GENOMIC DNA]</scope>
    <source>
        <strain evidence="2">CGMCC 1.15474</strain>
    </source>
</reference>
<comment type="caution">
    <text evidence="1">The sequence shown here is derived from an EMBL/GenBank/DDBJ whole genome shotgun (WGS) entry which is preliminary data.</text>
</comment>
<protein>
    <recommendedName>
        <fullName evidence="3">Threonine dehydratase</fullName>
    </recommendedName>
</protein>
<accession>A0ABW5BXL3</accession>
<organism evidence="1 2">
    <name type="scientific">Metabacillus endolithicus</name>
    <dbReference type="NCBI Taxonomy" id="1535204"/>
    <lineage>
        <taxon>Bacteria</taxon>
        <taxon>Bacillati</taxon>
        <taxon>Bacillota</taxon>
        <taxon>Bacilli</taxon>
        <taxon>Bacillales</taxon>
        <taxon>Bacillaceae</taxon>
        <taxon>Metabacillus</taxon>
    </lineage>
</organism>
<evidence type="ECO:0000313" key="2">
    <source>
        <dbReference type="Proteomes" id="UP001597318"/>
    </source>
</evidence>
<dbReference type="EMBL" id="JBHUIK010000002">
    <property type="protein sequence ID" value="MFD2214351.1"/>
    <property type="molecule type" value="Genomic_DNA"/>
</dbReference>
<evidence type="ECO:0008006" key="3">
    <source>
        <dbReference type="Google" id="ProtNLM"/>
    </source>
</evidence>
<name>A0ABW5BXL3_9BACI</name>
<keyword evidence="2" id="KW-1185">Reference proteome</keyword>
<dbReference type="Proteomes" id="UP001597318">
    <property type="component" value="Unassembled WGS sequence"/>
</dbReference>
<proteinExistence type="predicted"/>
<sequence>MEYEIKNKEGAIPCLIVADDENGRYMIREADTSGEVFNSSREMLFWIYENWEEQDFEDKQLFHQIVSSLQDHVRQSKS</sequence>
<gene>
    <name evidence="1" type="ORF">ACFSKK_11725</name>
</gene>
<evidence type="ECO:0000313" key="1">
    <source>
        <dbReference type="EMBL" id="MFD2214351.1"/>
    </source>
</evidence>